<evidence type="ECO:0000256" key="1">
    <source>
        <dbReference type="ARBA" id="ARBA00004651"/>
    </source>
</evidence>
<proteinExistence type="predicted"/>
<dbReference type="GO" id="GO:0005886">
    <property type="term" value="C:plasma membrane"/>
    <property type="evidence" value="ECO:0007669"/>
    <property type="project" value="UniProtKB-SubCell"/>
</dbReference>
<keyword evidence="5" id="KW-0460">Magnesium</keyword>
<reference evidence="10" key="1">
    <citation type="journal article" date="2021" name="PeerJ">
        <title>Extensive microbial diversity within the chicken gut microbiome revealed by metagenomics and culture.</title>
        <authorList>
            <person name="Gilroy R."/>
            <person name="Ravi A."/>
            <person name="Getino M."/>
            <person name="Pursley I."/>
            <person name="Horton D.L."/>
            <person name="Alikhan N.F."/>
            <person name="Baker D."/>
            <person name="Gharbi K."/>
            <person name="Hall N."/>
            <person name="Watson M."/>
            <person name="Adriaenssens E.M."/>
            <person name="Foster-Nyarko E."/>
            <person name="Jarju S."/>
            <person name="Secka A."/>
            <person name="Antonio M."/>
            <person name="Oren A."/>
            <person name="Chaudhuri R.R."/>
            <person name="La Ragione R."/>
            <person name="Hildebrand F."/>
            <person name="Pallen M.J."/>
        </authorList>
    </citation>
    <scope>NUCLEOTIDE SEQUENCE</scope>
    <source>
        <strain evidence="10">1193</strain>
    </source>
</reference>
<gene>
    <name evidence="10" type="ORF">H9854_05645</name>
</gene>
<keyword evidence="2" id="KW-0813">Transport</keyword>
<keyword evidence="9" id="KW-1133">Transmembrane helix</keyword>
<evidence type="ECO:0000256" key="3">
    <source>
        <dbReference type="ARBA" id="ARBA00022475"/>
    </source>
</evidence>
<protein>
    <submittedName>
        <fullName evidence="10">Copper-translocating P-type ATPase</fullName>
    </submittedName>
</protein>
<evidence type="ECO:0000256" key="8">
    <source>
        <dbReference type="SAM" id="MobiDB-lite"/>
    </source>
</evidence>
<feature type="transmembrane region" description="Helical" evidence="9">
    <location>
        <begin position="68"/>
        <end position="86"/>
    </location>
</feature>
<comment type="caution">
    <text evidence="10">The sequence shown here is derived from an EMBL/GenBank/DDBJ whole genome shotgun (WGS) entry which is preliminary data.</text>
</comment>
<evidence type="ECO:0000256" key="6">
    <source>
        <dbReference type="ARBA" id="ARBA00022967"/>
    </source>
</evidence>
<evidence type="ECO:0000256" key="4">
    <source>
        <dbReference type="ARBA" id="ARBA00022553"/>
    </source>
</evidence>
<dbReference type="InterPro" id="IPR036412">
    <property type="entry name" value="HAD-like_sf"/>
</dbReference>
<dbReference type="Gene3D" id="3.40.50.1000">
    <property type="entry name" value="HAD superfamily/HAD-like"/>
    <property type="match status" value="1"/>
</dbReference>
<evidence type="ECO:0000256" key="7">
    <source>
        <dbReference type="ARBA" id="ARBA00023065"/>
    </source>
</evidence>
<keyword evidence="4" id="KW-0597">Phosphoprotein</keyword>
<evidence type="ECO:0000313" key="11">
    <source>
        <dbReference type="Proteomes" id="UP000824248"/>
    </source>
</evidence>
<comment type="subcellular location">
    <subcellularLocation>
        <location evidence="1">Cell membrane</location>
        <topology evidence="1">Multi-pass membrane protein</topology>
    </subcellularLocation>
</comment>
<dbReference type="EMBL" id="DXFC01000170">
    <property type="protein sequence ID" value="HIX61697.1"/>
    <property type="molecule type" value="Genomic_DNA"/>
</dbReference>
<sequence length="115" mass="12372">VSIAMNSATDLARTNADAILVSPRLARIVEAIEISRATRRVMRQNMVWSVCYNFSAMPLAAMGLIPPWLAAIGMSASSLVVVGNAMRLNRFRSRVISGPPMPPPPPSAESQRVPA</sequence>
<dbReference type="AlphaFoldDB" id="A0A9D1WP92"/>
<accession>A0A9D1WP92</accession>
<dbReference type="SUPFAM" id="SSF56784">
    <property type="entry name" value="HAD-like"/>
    <property type="match status" value="1"/>
</dbReference>
<organism evidence="10 11">
    <name type="scientific">Candidatus Halomonas stercoripullorum</name>
    <dbReference type="NCBI Taxonomy" id="2838617"/>
    <lineage>
        <taxon>Bacteria</taxon>
        <taxon>Pseudomonadati</taxon>
        <taxon>Pseudomonadota</taxon>
        <taxon>Gammaproteobacteria</taxon>
        <taxon>Oceanospirillales</taxon>
        <taxon>Halomonadaceae</taxon>
        <taxon>Halomonas</taxon>
    </lineage>
</organism>
<name>A0A9D1WP92_9GAMM</name>
<dbReference type="Proteomes" id="UP000824248">
    <property type="component" value="Unassembled WGS sequence"/>
</dbReference>
<evidence type="ECO:0000256" key="9">
    <source>
        <dbReference type="SAM" id="Phobius"/>
    </source>
</evidence>
<keyword evidence="3" id="KW-1003">Cell membrane</keyword>
<dbReference type="GO" id="GO:0055070">
    <property type="term" value="P:copper ion homeostasis"/>
    <property type="evidence" value="ECO:0007669"/>
    <property type="project" value="TreeGrafter"/>
</dbReference>
<dbReference type="PANTHER" id="PTHR43520:SF5">
    <property type="entry name" value="CATION-TRANSPORTING P-TYPE ATPASE-RELATED"/>
    <property type="match status" value="1"/>
</dbReference>
<feature type="region of interest" description="Disordered" evidence="8">
    <location>
        <begin position="94"/>
        <end position="115"/>
    </location>
</feature>
<feature type="non-terminal residue" evidence="10">
    <location>
        <position position="1"/>
    </location>
</feature>
<keyword evidence="9" id="KW-0472">Membrane</keyword>
<dbReference type="PANTHER" id="PTHR43520">
    <property type="entry name" value="ATP7, ISOFORM B"/>
    <property type="match status" value="1"/>
</dbReference>
<evidence type="ECO:0000256" key="2">
    <source>
        <dbReference type="ARBA" id="ARBA00022448"/>
    </source>
</evidence>
<keyword evidence="9" id="KW-0812">Transmembrane</keyword>
<evidence type="ECO:0000313" key="10">
    <source>
        <dbReference type="EMBL" id="HIX61697.1"/>
    </source>
</evidence>
<reference evidence="10" key="2">
    <citation type="submission" date="2021-04" db="EMBL/GenBank/DDBJ databases">
        <authorList>
            <person name="Gilroy R."/>
        </authorList>
    </citation>
    <scope>NUCLEOTIDE SEQUENCE</scope>
    <source>
        <strain evidence="10">1193</strain>
    </source>
</reference>
<dbReference type="GO" id="GO:0005507">
    <property type="term" value="F:copper ion binding"/>
    <property type="evidence" value="ECO:0007669"/>
    <property type="project" value="TreeGrafter"/>
</dbReference>
<keyword evidence="7" id="KW-0406">Ion transport</keyword>
<evidence type="ECO:0000256" key="5">
    <source>
        <dbReference type="ARBA" id="ARBA00022842"/>
    </source>
</evidence>
<keyword evidence="6" id="KW-1278">Translocase</keyword>
<dbReference type="InterPro" id="IPR023214">
    <property type="entry name" value="HAD_sf"/>
</dbReference>
<dbReference type="GO" id="GO:0043682">
    <property type="term" value="F:P-type divalent copper transporter activity"/>
    <property type="evidence" value="ECO:0007669"/>
    <property type="project" value="TreeGrafter"/>
</dbReference>